<reference evidence="1 2" key="1">
    <citation type="submission" date="2010-10" db="EMBL/GenBank/DDBJ databases">
        <authorList>
            <consortium name="The Broad Institute Genome Sequencing Platform"/>
            <person name="Ward D."/>
            <person name="Earl A."/>
            <person name="Feldgarden M."/>
            <person name="Young S.K."/>
            <person name="Gargeya S."/>
            <person name="Zeng Q."/>
            <person name="Alvarado L."/>
            <person name="Berlin A."/>
            <person name="Bochicchio J."/>
            <person name="Chapman S.B."/>
            <person name="Chen Z."/>
            <person name="Freedman E."/>
            <person name="Gellesch M."/>
            <person name="Goldberg J."/>
            <person name="Griggs A."/>
            <person name="Gujja S."/>
            <person name="Heilman E."/>
            <person name="Heiman D."/>
            <person name="Howarth C."/>
            <person name="Mehta T."/>
            <person name="Neiman D."/>
            <person name="Pearson M."/>
            <person name="Roberts A."/>
            <person name="Saif S."/>
            <person name="Shea T."/>
            <person name="Shenoy N."/>
            <person name="Sisk P."/>
            <person name="Stolte C."/>
            <person name="Sykes S."/>
            <person name="White J."/>
            <person name="Yandava C."/>
            <person name="Allen-Vercoe E."/>
            <person name="Sibley C."/>
            <person name="Ambrose C.E."/>
            <person name="Strauss J."/>
            <person name="Daigneault M."/>
            <person name="Haas B."/>
            <person name="Nusbaum C."/>
            <person name="Birren B."/>
        </authorList>
    </citation>
    <scope>NUCLEOTIDE SEQUENCE [LARGE SCALE GENOMIC DNA]</scope>
    <source>
        <strain evidence="1 2">3_1_6</strain>
    </source>
</reference>
<organism evidence="1 2">
    <name type="scientific">Bilophila wadsworthia (strain 3_1_6)</name>
    <dbReference type="NCBI Taxonomy" id="563192"/>
    <lineage>
        <taxon>Bacteria</taxon>
        <taxon>Pseudomonadati</taxon>
        <taxon>Thermodesulfobacteriota</taxon>
        <taxon>Desulfovibrionia</taxon>
        <taxon>Desulfovibrionales</taxon>
        <taxon>Desulfovibrionaceae</taxon>
        <taxon>Bilophila</taxon>
    </lineage>
</organism>
<dbReference type="EMBL" id="ADCP02000001">
    <property type="protein sequence ID" value="EFV44257.1"/>
    <property type="molecule type" value="Genomic_DNA"/>
</dbReference>
<dbReference type="OrthoDB" id="1453554at2"/>
<dbReference type="Proteomes" id="UP000006034">
    <property type="component" value="Unassembled WGS sequence"/>
</dbReference>
<name>E5Y6X1_BILW3</name>
<dbReference type="RefSeq" id="WP_005027596.1">
    <property type="nucleotide sequence ID" value="NZ_KE150238.1"/>
</dbReference>
<gene>
    <name evidence="1" type="ORF">HMPREF0179_01901</name>
</gene>
<dbReference type="AlphaFoldDB" id="E5Y6X1"/>
<keyword evidence="2" id="KW-1185">Reference proteome</keyword>
<dbReference type="HOGENOM" id="CLU_2551527_0_0_7"/>
<evidence type="ECO:0000313" key="1">
    <source>
        <dbReference type="EMBL" id="EFV44257.1"/>
    </source>
</evidence>
<evidence type="ECO:0000313" key="2">
    <source>
        <dbReference type="Proteomes" id="UP000006034"/>
    </source>
</evidence>
<accession>E5Y6X1</accession>
<comment type="caution">
    <text evidence="1">The sequence shown here is derived from an EMBL/GenBank/DDBJ whole genome shotgun (WGS) entry which is preliminary data.</text>
</comment>
<sequence>MSQKVKTWESHVPGCFGGSDHIFAGHPAEEKRAKELRKVCSEQRIPMDDVAKAIEHFLKSKKVGDALIQEQVERARKFLKLS</sequence>
<protein>
    <submittedName>
        <fullName evidence="1">Uncharacterized protein</fullName>
    </submittedName>
</protein>
<proteinExistence type="predicted"/>
<dbReference type="GeneID" id="78084168"/>
<reference evidence="1 2" key="2">
    <citation type="submission" date="2013-04" db="EMBL/GenBank/DDBJ databases">
        <title>The Genome Sequence of Bilophila wadsworthia 3_1_6.</title>
        <authorList>
            <consortium name="The Broad Institute Genomics Platform"/>
            <person name="Earl A."/>
            <person name="Ward D."/>
            <person name="Feldgarden M."/>
            <person name="Gevers D."/>
            <person name="Sibley C."/>
            <person name="Strauss J."/>
            <person name="Allen-Vercoe E."/>
            <person name="Walker B."/>
            <person name="Young S."/>
            <person name="Zeng Q."/>
            <person name="Gargeya S."/>
            <person name="Fitzgerald M."/>
            <person name="Haas B."/>
            <person name="Abouelleil A."/>
            <person name="Allen A.W."/>
            <person name="Alvarado L."/>
            <person name="Arachchi H.M."/>
            <person name="Berlin A.M."/>
            <person name="Chapman S.B."/>
            <person name="Gainer-Dewar J."/>
            <person name="Goldberg J."/>
            <person name="Griggs A."/>
            <person name="Gujja S."/>
            <person name="Hansen M."/>
            <person name="Howarth C."/>
            <person name="Imamovic A."/>
            <person name="Ireland A."/>
            <person name="Larimer J."/>
            <person name="McCowan C."/>
            <person name="Murphy C."/>
            <person name="Pearson M."/>
            <person name="Poon T.W."/>
            <person name="Priest M."/>
            <person name="Roberts A."/>
            <person name="Saif S."/>
            <person name="Shea T."/>
            <person name="Sisk P."/>
            <person name="Sykes S."/>
            <person name="Wortman J."/>
            <person name="Nusbaum C."/>
            <person name="Birren B."/>
        </authorList>
    </citation>
    <scope>NUCLEOTIDE SEQUENCE [LARGE SCALE GENOMIC DNA]</scope>
    <source>
        <strain evidence="1 2">3_1_6</strain>
    </source>
</reference>